<keyword evidence="7" id="KW-0813">Transport</keyword>
<dbReference type="EMBL" id="LGRX02017313">
    <property type="protein sequence ID" value="KAK3260929.1"/>
    <property type="molecule type" value="Genomic_DNA"/>
</dbReference>
<organism evidence="8 9">
    <name type="scientific">Cymbomonas tetramitiformis</name>
    <dbReference type="NCBI Taxonomy" id="36881"/>
    <lineage>
        <taxon>Eukaryota</taxon>
        <taxon>Viridiplantae</taxon>
        <taxon>Chlorophyta</taxon>
        <taxon>Pyramimonadophyceae</taxon>
        <taxon>Pyramimonadales</taxon>
        <taxon>Pyramimonadaceae</taxon>
        <taxon>Cymbomonas</taxon>
    </lineage>
</organism>
<dbReference type="Proteomes" id="UP001190700">
    <property type="component" value="Unassembled WGS sequence"/>
</dbReference>
<protein>
    <recommendedName>
        <fullName evidence="7">PRA1 family protein</fullName>
    </recommendedName>
</protein>
<keyword evidence="5 7" id="KW-1133">Transmembrane helix</keyword>
<evidence type="ECO:0000256" key="4">
    <source>
        <dbReference type="ARBA" id="ARBA00022692"/>
    </source>
</evidence>
<evidence type="ECO:0000256" key="3">
    <source>
        <dbReference type="ARBA" id="ARBA00006483"/>
    </source>
</evidence>
<evidence type="ECO:0000256" key="6">
    <source>
        <dbReference type="ARBA" id="ARBA00023136"/>
    </source>
</evidence>
<comment type="caution">
    <text evidence="8">The sequence shown here is derived from an EMBL/GenBank/DDBJ whole genome shotgun (WGS) entry which is preliminary data.</text>
</comment>
<dbReference type="InterPro" id="IPR004895">
    <property type="entry name" value="Prenylated_rab_accept_PRA1"/>
</dbReference>
<dbReference type="GO" id="GO:0005794">
    <property type="term" value="C:Golgi apparatus"/>
    <property type="evidence" value="ECO:0007669"/>
    <property type="project" value="TreeGrafter"/>
</dbReference>
<evidence type="ECO:0000256" key="2">
    <source>
        <dbReference type="ARBA" id="ARBA00004141"/>
    </source>
</evidence>
<sequence length="194" mass="20871">MAEPGATTGGGAVGGAATSVAFTKLNETARYVFAQRRPWSELADRSAYGKPANFSEATGRVRKNINYFKVNYILFLCGTLILFLVTHPISMFLLLGLGASWVYLFVVRSETLVISGRTISDREQLWGMSAATVLLIFFLSSAGSVIFMGLGVGITGIVLHGAFRVPDDLFLDDNEGTGGFFSFMKPPVPGQSVI</sequence>
<evidence type="ECO:0000256" key="5">
    <source>
        <dbReference type="ARBA" id="ARBA00022989"/>
    </source>
</evidence>
<comment type="similarity">
    <text evidence="3 7">Belongs to the PRA1 family.</text>
</comment>
<dbReference type="AlphaFoldDB" id="A0AAE0KUG9"/>
<accession>A0AAE0KUG9</accession>
<feature type="transmembrane region" description="Helical" evidence="7">
    <location>
        <begin position="125"/>
        <end position="154"/>
    </location>
</feature>
<evidence type="ECO:0000313" key="9">
    <source>
        <dbReference type="Proteomes" id="UP001190700"/>
    </source>
</evidence>
<evidence type="ECO:0000313" key="8">
    <source>
        <dbReference type="EMBL" id="KAK3260929.1"/>
    </source>
</evidence>
<dbReference type="GO" id="GO:0016192">
    <property type="term" value="P:vesicle-mediated transport"/>
    <property type="evidence" value="ECO:0007669"/>
    <property type="project" value="UniProtKB-ARBA"/>
</dbReference>
<dbReference type="Pfam" id="PF03208">
    <property type="entry name" value="PRA1"/>
    <property type="match status" value="1"/>
</dbReference>
<comment type="function">
    <text evidence="1 7">May be involved in both secretory and endocytic intracellular trafficking in the endosomal/prevacuolar compartments.</text>
</comment>
<proteinExistence type="inferred from homology"/>
<evidence type="ECO:0000256" key="1">
    <source>
        <dbReference type="ARBA" id="ARBA00002501"/>
    </source>
</evidence>
<keyword evidence="6 7" id="KW-0472">Membrane</keyword>
<gene>
    <name evidence="8" type="ORF">CYMTET_30139</name>
</gene>
<dbReference type="GO" id="GO:0005783">
    <property type="term" value="C:endoplasmic reticulum"/>
    <property type="evidence" value="ECO:0007669"/>
    <property type="project" value="UniProtKB-ARBA"/>
</dbReference>
<dbReference type="PANTHER" id="PTHR19317">
    <property type="entry name" value="PRENYLATED RAB ACCEPTOR 1-RELATED"/>
    <property type="match status" value="1"/>
</dbReference>
<evidence type="ECO:0000256" key="7">
    <source>
        <dbReference type="RuleBase" id="RU363107"/>
    </source>
</evidence>
<name>A0AAE0KUG9_9CHLO</name>
<dbReference type="PANTHER" id="PTHR19317:SF0">
    <property type="entry name" value="PRENYLATED RAB ACCEPTOR PROTEIN 1"/>
    <property type="match status" value="1"/>
</dbReference>
<reference evidence="8 9" key="1">
    <citation type="journal article" date="2015" name="Genome Biol. Evol.">
        <title>Comparative Genomics of a Bacterivorous Green Alga Reveals Evolutionary Causalities and Consequences of Phago-Mixotrophic Mode of Nutrition.</title>
        <authorList>
            <person name="Burns J.A."/>
            <person name="Paasch A."/>
            <person name="Narechania A."/>
            <person name="Kim E."/>
        </authorList>
    </citation>
    <scope>NUCLEOTIDE SEQUENCE [LARGE SCALE GENOMIC DNA]</scope>
    <source>
        <strain evidence="8 9">PLY_AMNH</strain>
    </source>
</reference>
<comment type="subcellular location">
    <subcellularLocation>
        <location evidence="2 7">Membrane</location>
        <topology evidence="2 7">Multi-pass membrane protein</topology>
    </subcellularLocation>
</comment>
<dbReference type="GO" id="GO:0016020">
    <property type="term" value="C:membrane"/>
    <property type="evidence" value="ECO:0007669"/>
    <property type="project" value="UniProtKB-SubCell"/>
</dbReference>
<keyword evidence="9" id="KW-1185">Reference proteome</keyword>
<feature type="transmembrane region" description="Helical" evidence="7">
    <location>
        <begin position="72"/>
        <end position="105"/>
    </location>
</feature>
<keyword evidence="4 7" id="KW-0812">Transmembrane</keyword>